<dbReference type="AlphaFoldDB" id="A0A9I9DF49"/>
<protein>
    <submittedName>
        <fullName evidence="2">Uncharacterized protein</fullName>
    </submittedName>
</protein>
<organism evidence="2">
    <name type="scientific">Cucumis melo</name>
    <name type="common">Muskmelon</name>
    <dbReference type="NCBI Taxonomy" id="3656"/>
    <lineage>
        <taxon>Eukaryota</taxon>
        <taxon>Viridiplantae</taxon>
        <taxon>Streptophyta</taxon>
        <taxon>Embryophyta</taxon>
        <taxon>Tracheophyta</taxon>
        <taxon>Spermatophyta</taxon>
        <taxon>Magnoliopsida</taxon>
        <taxon>eudicotyledons</taxon>
        <taxon>Gunneridae</taxon>
        <taxon>Pentapetalae</taxon>
        <taxon>rosids</taxon>
        <taxon>fabids</taxon>
        <taxon>Cucurbitales</taxon>
        <taxon>Cucurbitaceae</taxon>
        <taxon>Benincaseae</taxon>
        <taxon>Cucumis</taxon>
    </lineage>
</organism>
<evidence type="ECO:0000313" key="2">
    <source>
        <dbReference type="EnsemblPlants" id="MELO3C017493.2.1"/>
    </source>
</evidence>
<keyword evidence="1" id="KW-0472">Membrane</keyword>
<proteinExistence type="predicted"/>
<accession>A0A9I9DF49</accession>
<name>A0A9I9DF49_CUCME</name>
<reference evidence="2" key="1">
    <citation type="submission" date="2023-03" db="UniProtKB">
        <authorList>
            <consortium name="EnsemblPlants"/>
        </authorList>
    </citation>
    <scope>IDENTIFICATION</scope>
</reference>
<dbReference type="EnsemblPlants" id="MELO3C017493.2.1">
    <property type="protein sequence ID" value="MELO3C017493.2.1"/>
    <property type="gene ID" value="MELO3C017493.2"/>
</dbReference>
<sequence length="58" mass="5522">MGAVLGALRMAAGCVVAVARGASVIMMVAPTLTPVVAPLMAVATVATSVNGVTGILGI</sequence>
<keyword evidence="1" id="KW-1133">Transmembrane helix</keyword>
<evidence type="ECO:0000256" key="1">
    <source>
        <dbReference type="SAM" id="Phobius"/>
    </source>
</evidence>
<keyword evidence="1" id="KW-0812">Transmembrane</keyword>
<dbReference type="Gramene" id="MELO3C017493.2.1">
    <property type="protein sequence ID" value="MELO3C017493.2.1"/>
    <property type="gene ID" value="MELO3C017493.2"/>
</dbReference>
<feature type="transmembrane region" description="Helical" evidence="1">
    <location>
        <begin position="37"/>
        <end position="57"/>
    </location>
</feature>